<keyword evidence="6" id="KW-0479">Metal-binding</keyword>
<dbReference type="UniPathway" id="UPA00143"/>
<gene>
    <name evidence="15" type="primary">LOC108733333</name>
</gene>
<dbReference type="OrthoDB" id="6677380at2759"/>
<dbReference type="InParanoid" id="A0A1W4WHJ6"/>
<evidence type="ECO:0000256" key="10">
    <source>
        <dbReference type="PROSITE-ProRule" id="PRU00455"/>
    </source>
</evidence>
<dbReference type="SUPFAM" id="SSF49599">
    <property type="entry name" value="TRAF domain-like"/>
    <property type="match status" value="2"/>
</dbReference>
<feature type="domain" description="RING-type" evidence="12">
    <location>
        <begin position="266"/>
        <end position="301"/>
    </location>
</feature>
<dbReference type="SUPFAM" id="SSF57850">
    <property type="entry name" value="RING/U-box"/>
    <property type="match status" value="1"/>
</dbReference>
<dbReference type="GO" id="GO:0061630">
    <property type="term" value="F:ubiquitin protein ligase activity"/>
    <property type="evidence" value="ECO:0007669"/>
    <property type="project" value="UniProtKB-EC"/>
</dbReference>
<keyword evidence="14" id="KW-1185">Reference proteome</keyword>
<evidence type="ECO:0000256" key="5">
    <source>
        <dbReference type="ARBA" id="ARBA00022679"/>
    </source>
</evidence>
<dbReference type="Gene3D" id="3.30.40.10">
    <property type="entry name" value="Zinc/RING finger domain, C3HC4 (zinc finger)"/>
    <property type="match status" value="3"/>
</dbReference>
<dbReference type="InterPro" id="IPR001841">
    <property type="entry name" value="Znf_RING"/>
</dbReference>
<feature type="domain" description="SIAH-type" evidence="13">
    <location>
        <begin position="60"/>
        <end position="121"/>
    </location>
</feature>
<evidence type="ECO:0000256" key="11">
    <source>
        <dbReference type="SAM" id="MobiDB-lite"/>
    </source>
</evidence>
<evidence type="ECO:0000259" key="12">
    <source>
        <dbReference type="PROSITE" id="PS50089"/>
    </source>
</evidence>
<protein>
    <recommendedName>
        <fullName evidence="4">RING-type E3 ubiquitin transferase</fullName>
        <ecNumber evidence="4">2.3.2.27</ecNumber>
    </recommendedName>
</protein>
<dbReference type="STRING" id="224129.A0A1W4WHJ6"/>
<keyword evidence="9" id="KW-0862">Zinc</keyword>
<dbReference type="RefSeq" id="XP_018319942.1">
    <property type="nucleotide sequence ID" value="XM_018464440.2"/>
</dbReference>
<evidence type="ECO:0000256" key="6">
    <source>
        <dbReference type="ARBA" id="ARBA00022723"/>
    </source>
</evidence>
<sequence length="398" mass="45667">MPHLRVSEENLQKLKCNKCENPLSVPPITYNLEGGYFCGRCSPTTHLGTRLEIYEVLAQHFRFPCQFSKFGCNQMLNWEEVAAHETVCRKRPYLCPVASVMHCLWRGNLTGIVDHMSQMHNCSVKEVHRIKIKVVGVNGKFSILGCKIILLEGKKYLFCVNFNDTNKLLEFALIQLEYKKIKVKYRFKLFSDDLLKEIHLPVQEVSSYELKRSIEFQKGNSITQDAIRYLLSESDEFFCEIVLRPDCKQKDDKKDPPSSIPTILECPICYTFMRAPIFQCQTGHSFCFTCTPAFKECPMCKGKMLKTRNFALEDIASEHVIDCKNKSLGCDFKGFSTELDDHQSTCKIVCCSAEGCLWKGSELALGEHRKVHEKKVKSPPPRCSPQPKPRPLRRGPLF</sequence>
<dbReference type="GO" id="GO:0008270">
    <property type="term" value="F:zinc ion binding"/>
    <property type="evidence" value="ECO:0007669"/>
    <property type="project" value="UniProtKB-KW"/>
</dbReference>
<dbReference type="PANTHER" id="PTHR45877">
    <property type="entry name" value="E3 UBIQUITIN-PROTEIN LIGASE SIAH2"/>
    <property type="match status" value="1"/>
</dbReference>
<dbReference type="KEGG" id="apln:108733333"/>
<evidence type="ECO:0000256" key="1">
    <source>
        <dbReference type="ARBA" id="ARBA00000900"/>
    </source>
</evidence>
<comment type="pathway">
    <text evidence="2">Protein modification; protein ubiquitination.</text>
</comment>
<dbReference type="InterPro" id="IPR004162">
    <property type="entry name" value="SINA-like_animal"/>
</dbReference>
<name>A0A1W4WHJ6_AGRPL</name>
<evidence type="ECO:0000256" key="8">
    <source>
        <dbReference type="ARBA" id="ARBA00022786"/>
    </source>
</evidence>
<dbReference type="InterPro" id="IPR013083">
    <property type="entry name" value="Znf_RING/FYVE/PHD"/>
</dbReference>
<dbReference type="GO" id="GO:0005737">
    <property type="term" value="C:cytoplasm"/>
    <property type="evidence" value="ECO:0007669"/>
    <property type="project" value="TreeGrafter"/>
</dbReference>
<feature type="compositionally biased region" description="Pro residues" evidence="11">
    <location>
        <begin position="378"/>
        <end position="389"/>
    </location>
</feature>
<dbReference type="InterPro" id="IPR049548">
    <property type="entry name" value="Sina-like_RING"/>
</dbReference>
<dbReference type="PROSITE" id="PS51081">
    <property type="entry name" value="ZF_SIAH"/>
    <property type="match status" value="1"/>
</dbReference>
<dbReference type="Pfam" id="PF21362">
    <property type="entry name" value="Sina_RING"/>
    <property type="match status" value="1"/>
</dbReference>
<evidence type="ECO:0000256" key="7">
    <source>
        <dbReference type="ARBA" id="ARBA00022771"/>
    </source>
</evidence>
<dbReference type="GO" id="GO:0043161">
    <property type="term" value="P:proteasome-mediated ubiquitin-dependent protein catabolic process"/>
    <property type="evidence" value="ECO:0007669"/>
    <property type="project" value="TreeGrafter"/>
</dbReference>
<evidence type="ECO:0000256" key="9">
    <source>
        <dbReference type="ARBA" id="ARBA00022833"/>
    </source>
</evidence>
<comment type="catalytic activity">
    <reaction evidence="1">
        <text>S-ubiquitinyl-[E2 ubiquitin-conjugating enzyme]-L-cysteine + [acceptor protein]-L-lysine = [E2 ubiquitin-conjugating enzyme]-L-cysteine + N(6)-ubiquitinyl-[acceptor protein]-L-lysine.</text>
        <dbReference type="EC" id="2.3.2.27"/>
    </reaction>
</comment>
<evidence type="ECO:0000256" key="3">
    <source>
        <dbReference type="ARBA" id="ARBA00009119"/>
    </source>
</evidence>
<evidence type="ECO:0000259" key="13">
    <source>
        <dbReference type="PROSITE" id="PS51081"/>
    </source>
</evidence>
<dbReference type="Proteomes" id="UP000192223">
    <property type="component" value="Unplaced"/>
</dbReference>
<dbReference type="GO" id="GO:0016567">
    <property type="term" value="P:protein ubiquitination"/>
    <property type="evidence" value="ECO:0007669"/>
    <property type="project" value="UniProtKB-UniPathway"/>
</dbReference>
<keyword evidence="8" id="KW-0833">Ubl conjugation pathway</keyword>
<dbReference type="InterPro" id="IPR013010">
    <property type="entry name" value="Znf_SIAH"/>
</dbReference>
<dbReference type="FunFam" id="3.30.40.10:FF:000041">
    <property type="entry name" value="E3 ubiquitin-protein ligase SINAT3"/>
    <property type="match status" value="1"/>
</dbReference>
<organism evidence="14 15">
    <name type="scientific">Agrilus planipennis</name>
    <name type="common">Emerald ash borer</name>
    <name type="synonym">Agrilus marcopoli</name>
    <dbReference type="NCBI Taxonomy" id="224129"/>
    <lineage>
        <taxon>Eukaryota</taxon>
        <taxon>Metazoa</taxon>
        <taxon>Ecdysozoa</taxon>
        <taxon>Arthropoda</taxon>
        <taxon>Hexapoda</taxon>
        <taxon>Insecta</taxon>
        <taxon>Pterygota</taxon>
        <taxon>Neoptera</taxon>
        <taxon>Endopterygota</taxon>
        <taxon>Coleoptera</taxon>
        <taxon>Polyphaga</taxon>
        <taxon>Elateriformia</taxon>
        <taxon>Buprestoidea</taxon>
        <taxon>Buprestidae</taxon>
        <taxon>Agrilinae</taxon>
        <taxon>Agrilus</taxon>
    </lineage>
</organism>
<keyword evidence="5" id="KW-0808">Transferase</keyword>
<reference evidence="15" key="1">
    <citation type="submission" date="2025-08" db="UniProtKB">
        <authorList>
            <consortium name="RefSeq"/>
        </authorList>
    </citation>
    <scope>IDENTIFICATION</scope>
    <source>
        <tissue evidence="15">Entire body</tissue>
    </source>
</reference>
<dbReference type="PROSITE" id="PS50089">
    <property type="entry name" value="ZF_RING_2"/>
    <property type="match status" value="1"/>
</dbReference>
<proteinExistence type="inferred from homology"/>
<dbReference type="AlphaFoldDB" id="A0A1W4WHJ6"/>
<evidence type="ECO:0000313" key="14">
    <source>
        <dbReference type="Proteomes" id="UP000192223"/>
    </source>
</evidence>
<accession>A0A1W4WHJ6</accession>
<dbReference type="EC" id="2.3.2.27" evidence="4"/>
<evidence type="ECO:0000256" key="4">
    <source>
        <dbReference type="ARBA" id="ARBA00012483"/>
    </source>
</evidence>
<evidence type="ECO:0000256" key="2">
    <source>
        <dbReference type="ARBA" id="ARBA00004906"/>
    </source>
</evidence>
<feature type="region of interest" description="Disordered" evidence="11">
    <location>
        <begin position="369"/>
        <end position="398"/>
    </location>
</feature>
<dbReference type="PANTHER" id="PTHR45877:SF2">
    <property type="entry name" value="E3 UBIQUITIN-PROTEIN LIGASE SINA-RELATED"/>
    <property type="match status" value="1"/>
</dbReference>
<evidence type="ECO:0000313" key="15">
    <source>
        <dbReference type="RefSeq" id="XP_018319942.1"/>
    </source>
</evidence>
<dbReference type="GO" id="GO:0031624">
    <property type="term" value="F:ubiquitin conjugating enzyme binding"/>
    <property type="evidence" value="ECO:0007669"/>
    <property type="project" value="TreeGrafter"/>
</dbReference>
<comment type="similarity">
    <text evidence="3">Belongs to the SINA (Seven in absentia) family.</text>
</comment>
<dbReference type="Pfam" id="PF21361">
    <property type="entry name" value="Sina_ZnF"/>
    <property type="match status" value="1"/>
</dbReference>
<keyword evidence="7 10" id="KW-0863">Zinc-finger</keyword>
<dbReference type="GeneID" id="108733333"/>